<reference evidence="7" key="1">
    <citation type="journal article" date="2014" name="Int. J. Syst. Evol. Microbiol.">
        <title>Complete genome sequence of Corynebacterium casei LMG S-19264T (=DSM 44701T), isolated from a smear-ripened cheese.</title>
        <authorList>
            <consortium name="US DOE Joint Genome Institute (JGI-PGF)"/>
            <person name="Walter F."/>
            <person name="Albersmeier A."/>
            <person name="Kalinowski J."/>
            <person name="Ruckert C."/>
        </authorList>
    </citation>
    <scope>NUCLEOTIDE SEQUENCE</scope>
    <source>
        <strain evidence="7">CGMCC 4.7201</strain>
    </source>
</reference>
<dbReference type="InterPro" id="IPR001597">
    <property type="entry name" value="ArAA_b-elim_lyase/Thr_aldolase"/>
</dbReference>
<dbReference type="InterPro" id="IPR015422">
    <property type="entry name" value="PyrdxlP-dep_Trfase_small"/>
</dbReference>
<gene>
    <name evidence="7" type="ORF">GCM10012280_48510</name>
</gene>
<dbReference type="AlphaFoldDB" id="A0A917ZTG8"/>
<dbReference type="Gene3D" id="3.90.1150.10">
    <property type="entry name" value="Aspartate Aminotransferase, domain 1"/>
    <property type="match status" value="1"/>
</dbReference>
<dbReference type="SUPFAM" id="SSF53383">
    <property type="entry name" value="PLP-dependent transferases"/>
    <property type="match status" value="1"/>
</dbReference>
<dbReference type="InterPro" id="IPR015421">
    <property type="entry name" value="PyrdxlP-dep_Trfase_major"/>
</dbReference>
<dbReference type="FunFam" id="3.40.640.10:FF:000030">
    <property type="entry name" value="Low-specificity L-threonine aldolase"/>
    <property type="match status" value="1"/>
</dbReference>
<comment type="caution">
    <text evidence="7">The sequence shown here is derived from an EMBL/GenBank/DDBJ whole genome shotgun (WGS) entry which is preliminary data.</text>
</comment>
<proteinExistence type="inferred from homology"/>
<dbReference type="GO" id="GO:0008732">
    <property type="term" value="F:L-allo-threonine aldolase activity"/>
    <property type="evidence" value="ECO:0007669"/>
    <property type="project" value="TreeGrafter"/>
</dbReference>
<reference evidence="7" key="2">
    <citation type="submission" date="2020-09" db="EMBL/GenBank/DDBJ databases">
        <authorList>
            <person name="Sun Q."/>
            <person name="Zhou Y."/>
        </authorList>
    </citation>
    <scope>NUCLEOTIDE SEQUENCE</scope>
    <source>
        <strain evidence="7">CGMCC 4.7201</strain>
    </source>
</reference>
<evidence type="ECO:0000256" key="4">
    <source>
        <dbReference type="ARBA" id="ARBA00023239"/>
    </source>
</evidence>
<keyword evidence="4" id="KW-0456">Lyase</keyword>
<keyword evidence="3" id="KW-0663">Pyridoxal phosphate</keyword>
<dbReference type="PANTHER" id="PTHR48097">
    <property type="entry name" value="L-THREONINE ALDOLASE-RELATED"/>
    <property type="match status" value="1"/>
</dbReference>
<protein>
    <submittedName>
        <fullName evidence="7">Threonine aldolase</fullName>
    </submittedName>
</protein>
<organism evidence="7 8">
    <name type="scientific">Wenjunlia tyrosinilytica</name>
    <dbReference type="NCBI Taxonomy" id="1544741"/>
    <lineage>
        <taxon>Bacteria</taxon>
        <taxon>Bacillati</taxon>
        <taxon>Actinomycetota</taxon>
        <taxon>Actinomycetes</taxon>
        <taxon>Kitasatosporales</taxon>
        <taxon>Streptomycetaceae</taxon>
        <taxon>Wenjunlia</taxon>
    </lineage>
</organism>
<feature type="modified residue" description="N6-(pyridoxal phosphate)lysine" evidence="5">
    <location>
        <position position="204"/>
    </location>
</feature>
<dbReference type="EMBL" id="BMMS01000022">
    <property type="protein sequence ID" value="GGO94206.1"/>
    <property type="molecule type" value="Genomic_DNA"/>
</dbReference>
<evidence type="ECO:0000313" key="7">
    <source>
        <dbReference type="EMBL" id="GGO94206.1"/>
    </source>
</evidence>
<evidence type="ECO:0000256" key="1">
    <source>
        <dbReference type="ARBA" id="ARBA00001933"/>
    </source>
</evidence>
<dbReference type="GO" id="GO:0006567">
    <property type="term" value="P:L-threonine catabolic process"/>
    <property type="evidence" value="ECO:0007669"/>
    <property type="project" value="TreeGrafter"/>
</dbReference>
<evidence type="ECO:0000256" key="2">
    <source>
        <dbReference type="ARBA" id="ARBA00006966"/>
    </source>
</evidence>
<feature type="domain" description="Aromatic amino acid beta-eliminating lyase/threonine aldolase" evidence="6">
    <location>
        <begin position="8"/>
        <end position="286"/>
    </location>
</feature>
<comment type="cofactor">
    <cofactor evidence="1">
        <name>pyridoxal 5'-phosphate</name>
        <dbReference type="ChEBI" id="CHEBI:597326"/>
    </cofactor>
</comment>
<name>A0A917ZTG8_9ACTN</name>
<sequence length="356" mass="36992">MGDVAPVDLRSDTVTRPTGRMLEAMASARVGDDFYGEDPTVLALEERAAELAGTEDALFVVSGTMANLVAILALVPRGRELIAEADTDLVRWESHSVAGLAGVQLTAVHGTDGMFGAADLEELLARDDWRAPQTGMVAVENTHSAGGGSVWSLDRLEEVASACRAAGVPLHCDGARLFNAAVAGGYAAHEVGALCDTVTFSLYKGLGAPMGSLLCCGAEVRTAAARARRQLGCTFRQIGTMAAAGLVALEGIEHLAEDHELAHRLARGLRDVLPEWAAPALPSTNIVTLRLGPRAAPFVAALRERGVLVTEVVPGVVRFVTHRDVDSAGVELAVAAAARVAPETLAAPLATAGERA</sequence>
<comment type="similarity">
    <text evidence="2">Belongs to the threonine aldolase family.</text>
</comment>
<dbReference type="Gene3D" id="3.40.640.10">
    <property type="entry name" value="Type I PLP-dependent aspartate aminotransferase-like (Major domain)"/>
    <property type="match status" value="1"/>
</dbReference>
<dbReference type="InterPro" id="IPR023603">
    <property type="entry name" value="Low_specificity_L-TA-like"/>
</dbReference>
<dbReference type="NCBIfam" id="NF041359">
    <property type="entry name" value="GntG_guanitoxin"/>
    <property type="match status" value="1"/>
</dbReference>
<dbReference type="Proteomes" id="UP000641932">
    <property type="component" value="Unassembled WGS sequence"/>
</dbReference>
<dbReference type="GO" id="GO:0006545">
    <property type="term" value="P:glycine biosynthetic process"/>
    <property type="evidence" value="ECO:0007669"/>
    <property type="project" value="TreeGrafter"/>
</dbReference>
<evidence type="ECO:0000256" key="5">
    <source>
        <dbReference type="PIRSR" id="PIRSR017617-1"/>
    </source>
</evidence>
<dbReference type="PANTHER" id="PTHR48097:SF9">
    <property type="entry name" value="L-THREONINE ALDOLASE"/>
    <property type="match status" value="1"/>
</dbReference>
<evidence type="ECO:0000313" key="8">
    <source>
        <dbReference type="Proteomes" id="UP000641932"/>
    </source>
</evidence>
<keyword evidence="8" id="KW-1185">Reference proteome</keyword>
<dbReference type="PIRSF" id="PIRSF017617">
    <property type="entry name" value="Thr_aldolase"/>
    <property type="match status" value="1"/>
</dbReference>
<evidence type="ECO:0000256" key="3">
    <source>
        <dbReference type="ARBA" id="ARBA00022898"/>
    </source>
</evidence>
<evidence type="ECO:0000259" key="6">
    <source>
        <dbReference type="Pfam" id="PF01212"/>
    </source>
</evidence>
<dbReference type="InterPro" id="IPR015424">
    <property type="entry name" value="PyrdxlP-dep_Trfase"/>
</dbReference>
<dbReference type="GO" id="GO:0005829">
    <property type="term" value="C:cytosol"/>
    <property type="evidence" value="ECO:0007669"/>
    <property type="project" value="TreeGrafter"/>
</dbReference>
<dbReference type="Pfam" id="PF01212">
    <property type="entry name" value="Beta_elim_lyase"/>
    <property type="match status" value="1"/>
</dbReference>
<accession>A0A917ZTG8</accession>